<dbReference type="Proteomes" id="UP001598130">
    <property type="component" value="Unassembled WGS sequence"/>
</dbReference>
<evidence type="ECO:0000313" key="3">
    <source>
        <dbReference type="Proteomes" id="UP001598130"/>
    </source>
</evidence>
<proteinExistence type="predicted"/>
<keyword evidence="2" id="KW-0378">Hydrolase</keyword>
<protein>
    <submittedName>
        <fullName evidence="2">Alpha/beta hydrolase</fullName>
    </submittedName>
</protein>
<dbReference type="EMBL" id="JAOTJD010000076">
    <property type="protein sequence ID" value="MFD3266660.1"/>
    <property type="molecule type" value="Genomic_DNA"/>
</dbReference>
<dbReference type="GO" id="GO:0016787">
    <property type="term" value="F:hydrolase activity"/>
    <property type="evidence" value="ECO:0007669"/>
    <property type="project" value="UniProtKB-KW"/>
</dbReference>
<gene>
    <name evidence="2" type="ORF">OCL97_22205</name>
</gene>
<dbReference type="SUPFAM" id="SSF53474">
    <property type="entry name" value="alpha/beta-Hydrolases"/>
    <property type="match status" value="1"/>
</dbReference>
<dbReference type="Gene3D" id="3.40.50.1820">
    <property type="entry name" value="alpha/beta hydrolase"/>
    <property type="match status" value="1"/>
</dbReference>
<dbReference type="PANTHER" id="PTHR43329">
    <property type="entry name" value="EPOXIDE HYDROLASE"/>
    <property type="match status" value="1"/>
</dbReference>
<sequence>MLLKVLRFAVRLLAITIVGWGTLAVAAEAISRSKPPRGRMVDVGGHELRLVCEGPKSERPVVWMEAGAFSGAADFAAIQQKLTAKGYRSCAYDRAGMGYSEAGPRPRDGNAIVGDLKGLMAASGEAGPYVLMGHSMAGLYLHQFAAQYPDQVVGLVLLDAVTPELLQAPGVAGFADRMHDMAQLGSIAGTLGLTKPLYWWGDRIGLPPWGKAEKRRGFVSGRQSRSAYAEVQMWRTAGEQAAAAGSLSPHWPVAVITAGPSARGSAWGELRQAPARRSAAPMVEAIAGANHRTMLGLVHGGHAVAGVEHVVKRRSSGAP</sequence>
<evidence type="ECO:0000313" key="2">
    <source>
        <dbReference type="EMBL" id="MFD3266660.1"/>
    </source>
</evidence>
<dbReference type="PRINTS" id="PR00111">
    <property type="entry name" value="ABHYDROLASE"/>
</dbReference>
<organism evidence="2 3">
    <name type="scientific">Phenylobacterium ferrooxidans</name>
    <dbReference type="NCBI Taxonomy" id="2982689"/>
    <lineage>
        <taxon>Bacteria</taxon>
        <taxon>Pseudomonadati</taxon>
        <taxon>Pseudomonadota</taxon>
        <taxon>Alphaproteobacteria</taxon>
        <taxon>Caulobacterales</taxon>
        <taxon>Caulobacteraceae</taxon>
        <taxon>Phenylobacterium</taxon>
    </lineage>
</organism>
<accession>A0ABW6CXM9</accession>
<dbReference type="Pfam" id="PF00561">
    <property type="entry name" value="Abhydrolase_1"/>
    <property type="match status" value="1"/>
</dbReference>
<dbReference type="InterPro" id="IPR000073">
    <property type="entry name" value="AB_hydrolase_1"/>
</dbReference>
<reference evidence="2 3" key="1">
    <citation type="submission" date="2022-09" db="EMBL/GenBank/DDBJ databases">
        <title>New species of Phenylobacterium.</title>
        <authorList>
            <person name="Mieszkin S."/>
        </authorList>
    </citation>
    <scope>NUCLEOTIDE SEQUENCE [LARGE SCALE GENOMIC DNA]</scope>
    <source>
        <strain evidence="2 3">HK31-G</strain>
    </source>
</reference>
<dbReference type="RefSeq" id="WP_377371892.1">
    <property type="nucleotide sequence ID" value="NZ_JAOTJD010000076.1"/>
</dbReference>
<comment type="caution">
    <text evidence="2">The sequence shown here is derived from an EMBL/GenBank/DDBJ whole genome shotgun (WGS) entry which is preliminary data.</text>
</comment>
<dbReference type="InterPro" id="IPR029058">
    <property type="entry name" value="AB_hydrolase_fold"/>
</dbReference>
<name>A0ABW6CXM9_9CAUL</name>
<keyword evidence="3" id="KW-1185">Reference proteome</keyword>
<evidence type="ECO:0000259" key="1">
    <source>
        <dbReference type="Pfam" id="PF00561"/>
    </source>
</evidence>
<feature type="domain" description="AB hydrolase-1" evidence="1">
    <location>
        <begin position="71"/>
        <end position="166"/>
    </location>
</feature>